<protein>
    <submittedName>
        <fullName evidence="2">Uncharacterized protein</fullName>
    </submittedName>
</protein>
<sequence>MSENVTPNENPELTPPSELSKAVEQTIPKTEPSSHFGFMDTHTPQNTPMKEVVEPLNPITKELVEDDRAKGFTSIFLGVGKEENEKAAELITNWSAWNTFKELNKVGEVSPTVFASAKQDWDAFVQENYPDVNPNELEKTASDLFKFMNSLQENLQLRTRMVREENITNASRRCDKLTTTDIVGKTPSVNKKGLSIADRMIRSTIRSSGGVYQYNQLLRNSFLSITWERPQKLEVADLINNINRRIRGYVRRVGGNAMALSYIAGYIEIWDWLKPRLVSSSVKGLADFDDLSKVIRITDMPVICAGLLASITDDGVQMDLRCMNPSCDWYQFDLIDPTKLVQRRPSIETDEEAAFFGNIFSGREQHTVDEILKMIEQSTYGMDNRYVYNEDQSIRLKVGPPSLSDAFATFDYFVGRVDKQLADISNKVNTEQDLEEQRLLLLNSLSGAEYMHWVEEFAIMPPPGEDSEPQVIKRAKEDPNEFNKGLMDSLLTDEVMNKNLVLFVYNKAPYLTRTFIGVRNFVCPKCGTESDAHQEDRKLGYTPIDAFMSFFIHSQLMLMNLAMERQKVNNEALS</sequence>
<dbReference type="GeneID" id="5176751"/>
<dbReference type="OrthoDB" id="3710at10239"/>
<dbReference type="RefSeq" id="YP_418080.1">
    <property type="nucleotide sequence ID" value="NC_007623.1"/>
</dbReference>
<reference evidence="2 3" key="1">
    <citation type="journal article" date="2002" name="Genetika">
        <title>Phenogenetic characterization of a group of giant Phi KZ-like bacteriophages of Pseudomonas aeruginosa].</title>
        <authorList>
            <person name="Burkal'tseva M.V."/>
            <person name="Krylov V.N."/>
            <person name="Pleteneva E.A."/>
            <person name="Shaburova O.V."/>
            <person name="Krylov S.V."/>
            <person name="Volckaert G."/>
            <person name="Sykilinda N.N."/>
            <person name="Kurochkina L.P."/>
            <person name="Mesyanzhinov V.V."/>
        </authorList>
    </citation>
    <scope>NUCLEOTIDE SEQUENCE [LARGE SCALE GENOMIC DNA]</scope>
</reference>
<dbReference type="Proteomes" id="UP000001239">
    <property type="component" value="Segment"/>
</dbReference>
<evidence type="ECO:0000256" key="1">
    <source>
        <dbReference type="SAM" id="MobiDB-lite"/>
    </source>
</evidence>
<dbReference type="KEGG" id="vg:5176751"/>
<name>Q2Z134_9CAUD</name>
<reference evidence="2 3" key="3">
    <citation type="journal article" date="2004" name="Bioinformatics">
        <title>PHIRE, a deterministic approach to reveal regulatory elements in bacteriophage genomes.</title>
        <authorList>
            <person name="Lavigne R."/>
            <person name="Sun W.D."/>
            <person name="Volckaert G."/>
        </authorList>
    </citation>
    <scope>NUCLEOTIDE SEQUENCE [LARGE SCALE GENOMIC DNA]</scope>
</reference>
<evidence type="ECO:0000313" key="3">
    <source>
        <dbReference type="Proteomes" id="UP000001239"/>
    </source>
</evidence>
<keyword evidence="3" id="KW-1185">Reference proteome</keyword>
<feature type="compositionally biased region" description="Polar residues" evidence="1">
    <location>
        <begin position="1"/>
        <end position="11"/>
    </location>
</feature>
<reference evidence="2 3" key="4">
    <citation type="journal article" date="2005" name="J. Mol. Biol.">
        <title>Genome comparison of Pseudomonas aeruginosa large phages.</title>
        <authorList>
            <person name="Hertveldt K."/>
            <person name="Lavigne R."/>
            <person name="Pleteneva E."/>
            <person name="Sernova N."/>
            <person name="Kurochkina L."/>
            <person name="Korchevskii R."/>
            <person name="Robben J."/>
            <person name="Mesyanzhinov V."/>
            <person name="Krylov V.N."/>
            <person name="Volckaert G."/>
        </authorList>
    </citation>
    <scope>NUCLEOTIDE SEQUENCE</scope>
</reference>
<reference evidence="2 3" key="2">
    <citation type="journal article" date="2003" name="Res. Microbiol.">
        <title>Myoviridae bacteriophages of Pseudomonas aeruginosa: a long and complex evolutionary pathway.</title>
        <authorList>
            <person name="Krylov V.N."/>
            <person name="Pleteneva E.A."/>
            <person name="Bourkalsteva M.V."/>
            <person name="Shaburova O.V."/>
            <person name="Volckaert G."/>
            <person name="Sykilinda N.N."/>
            <person name="Kurochkina L.P."/>
            <person name="Mesyanzhinov V.V."/>
        </authorList>
    </citation>
    <scope>NUCLEOTIDE SEQUENCE [LARGE SCALE GENOMIC DNA]</scope>
</reference>
<accession>Q2Z134</accession>
<feature type="region of interest" description="Disordered" evidence="1">
    <location>
        <begin position="1"/>
        <end position="48"/>
    </location>
</feature>
<organism evidence="2 3">
    <name type="scientific">Pseudomonas phage EL</name>
    <dbReference type="NCBI Taxonomy" id="273133"/>
    <lineage>
        <taxon>Viruses</taxon>
        <taxon>Duplodnaviria</taxon>
        <taxon>Heunggongvirae</taxon>
        <taxon>Uroviricota</taxon>
        <taxon>Caudoviricetes</taxon>
        <taxon>Chimalliviridae</taxon>
        <taxon>Elvirus</taxon>
        <taxon>Elvirus EL</taxon>
    </lineage>
</organism>
<evidence type="ECO:0000313" key="2">
    <source>
        <dbReference type="EMBL" id="CAG27141.1"/>
    </source>
</evidence>
<dbReference type="EMBL" id="AJ697969">
    <property type="protein sequence ID" value="CAG27141.1"/>
    <property type="molecule type" value="Genomic_DNA"/>
</dbReference>
<proteinExistence type="predicted"/>